<dbReference type="InterPro" id="IPR023213">
    <property type="entry name" value="CAT-like_dom_sf"/>
</dbReference>
<dbReference type="GO" id="GO:0005737">
    <property type="term" value="C:cytoplasm"/>
    <property type="evidence" value="ECO:0007669"/>
    <property type="project" value="TreeGrafter"/>
</dbReference>
<dbReference type="InterPro" id="IPR036736">
    <property type="entry name" value="ACP-like_sf"/>
</dbReference>
<dbReference type="SUPFAM" id="SSF47336">
    <property type="entry name" value="ACP-like"/>
    <property type="match status" value="1"/>
</dbReference>
<dbReference type="EMBL" id="LFZN01000058">
    <property type="protein sequence ID" value="KXT01274.1"/>
    <property type="molecule type" value="Genomic_DNA"/>
</dbReference>
<accession>A0A139HFL8</accession>
<reference evidence="3 4" key="1">
    <citation type="submission" date="2015-07" db="EMBL/GenBank/DDBJ databases">
        <title>Comparative genomics of the Sigatoka disease complex on banana suggests a link between parallel evolutionary changes in Pseudocercospora fijiensis and Pseudocercospora eumusae and increased virulence on the banana host.</title>
        <authorList>
            <person name="Chang T.-C."/>
            <person name="Salvucci A."/>
            <person name="Crous P.W."/>
            <person name="Stergiopoulos I."/>
        </authorList>
    </citation>
    <scope>NUCLEOTIDE SEQUENCE [LARGE SCALE GENOMIC DNA]</scope>
    <source>
        <strain evidence="3 4">CBS 114824</strain>
    </source>
</reference>
<dbReference type="Proteomes" id="UP000070133">
    <property type="component" value="Unassembled WGS sequence"/>
</dbReference>
<dbReference type="GO" id="GO:0031177">
    <property type="term" value="F:phosphopantetheine binding"/>
    <property type="evidence" value="ECO:0007669"/>
    <property type="project" value="TreeGrafter"/>
</dbReference>
<name>A0A139HFL8_9PEZI</name>
<comment type="caution">
    <text evidence="3">The sequence shown here is derived from an EMBL/GenBank/DDBJ whole genome shotgun (WGS) entry which is preliminary data.</text>
</comment>
<proteinExistence type="predicted"/>
<dbReference type="PANTHER" id="PTHR45527:SF1">
    <property type="entry name" value="FATTY ACID SYNTHASE"/>
    <property type="match status" value="1"/>
</dbReference>
<dbReference type="STRING" id="321146.A0A139HFL8"/>
<dbReference type="Gene3D" id="1.10.1200.10">
    <property type="entry name" value="ACP-like"/>
    <property type="match status" value="1"/>
</dbReference>
<evidence type="ECO:0000313" key="3">
    <source>
        <dbReference type="EMBL" id="KXT01274.1"/>
    </source>
</evidence>
<dbReference type="Pfam" id="PF00550">
    <property type="entry name" value="PP-binding"/>
    <property type="match status" value="1"/>
</dbReference>
<dbReference type="InterPro" id="IPR009081">
    <property type="entry name" value="PP-bd_ACP"/>
</dbReference>
<dbReference type="AlphaFoldDB" id="A0A139HFL8"/>
<organism evidence="3 4">
    <name type="scientific">Pseudocercospora eumusae</name>
    <dbReference type="NCBI Taxonomy" id="321146"/>
    <lineage>
        <taxon>Eukaryota</taxon>
        <taxon>Fungi</taxon>
        <taxon>Dikarya</taxon>
        <taxon>Ascomycota</taxon>
        <taxon>Pezizomycotina</taxon>
        <taxon>Dothideomycetes</taxon>
        <taxon>Dothideomycetidae</taxon>
        <taxon>Mycosphaerellales</taxon>
        <taxon>Mycosphaerellaceae</taxon>
        <taxon>Pseudocercospora</taxon>
    </lineage>
</organism>
<evidence type="ECO:0000256" key="1">
    <source>
        <dbReference type="ARBA" id="ARBA00022598"/>
    </source>
</evidence>
<evidence type="ECO:0000313" key="4">
    <source>
        <dbReference type="Proteomes" id="UP000070133"/>
    </source>
</evidence>
<keyword evidence="4" id="KW-1185">Reference proteome</keyword>
<keyword evidence="1" id="KW-0436">Ligase</keyword>
<dbReference type="Gene3D" id="3.30.559.10">
    <property type="entry name" value="Chloramphenicol acetyltransferase-like domain"/>
    <property type="match status" value="1"/>
</dbReference>
<dbReference type="SUPFAM" id="SSF52777">
    <property type="entry name" value="CoA-dependent acyltransferases"/>
    <property type="match status" value="1"/>
</dbReference>
<dbReference type="GO" id="GO:0016874">
    <property type="term" value="F:ligase activity"/>
    <property type="evidence" value="ECO:0007669"/>
    <property type="project" value="UniProtKB-KW"/>
</dbReference>
<dbReference type="GO" id="GO:0044550">
    <property type="term" value="P:secondary metabolite biosynthetic process"/>
    <property type="evidence" value="ECO:0007669"/>
    <property type="project" value="TreeGrafter"/>
</dbReference>
<feature type="domain" description="Carrier" evidence="2">
    <location>
        <begin position="18"/>
        <end position="54"/>
    </location>
</feature>
<gene>
    <name evidence="3" type="ORF">AC578_7069</name>
</gene>
<evidence type="ECO:0000259" key="2">
    <source>
        <dbReference type="Pfam" id="PF00550"/>
    </source>
</evidence>
<dbReference type="PANTHER" id="PTHR45527">
    <property type="entry name" value="NONRIBOSOMAL PEPTIDE SYNTHETASE"/>
    <property type="match status" value="1"/>
</dbReference>
<dbReference type="GO" id="GO:0043041">
    <property type="term" value="P:amino acid activation for nonribosomal peptide biosynthetic process"/>
    <property type="evidence" value="ECO:0007669"/>
    <property type="project" value="TreeGrafter"/>
</dbReference>
<protein>
    <recommendedName>
        <fullName evidence="2">Carrier domain-containing protein</fullName>
    </recommendedName>
</protein>
<sequence>MRCSSPPTEEMVAQLPMVELWSGILGVSADTFSRDDDNFDLGADSVTAMAFVARGHNGVCLFDEVNGLPRADPFSLFAGRETDDLLDLESLMQRDTIPHAKYDRSAIADALPCTAMQMEFHRMGEVHYNIEIDLSDLQIDLRRMQSAVNLLVDCHSILRTVFVSSAETFSRWSCNRVLLTMSASFECLLHTMTA</sequence>